<evidence type="ECO:0000256" key="6">
    <source>
        <dbReference type="SAM" id="MobiDB-lite"/>
    </source>
</evidence>
<feature type="signal peptide" evidence="8">
    <location>
        <begin position="1"/>
        <end position="20"/>
    </location>
</feature>
<evidence type="ECO:0000256" key="4">
    <source>
        <dbReference type="ARBA" id="ARBA00022737"/>
    </source>
</evidence>
<accession>A0A224X9X7</accession>
<dbReference type="NCBIfam" id="TIGR01167">
    <property type="entry name" value="LPXTG_anchor"/>
    <property type="match status" value="1"/>
</dbReference>
<reference evidence="11" key="1">
    <citation type="submission" date="2017-08" db="EMBL/GenBank/DDBJ databases">
        <title>Draft genome sequence of Lactococcus sp. strain Rs-Y01, isolated from the gut of the lower termite Reticulitermes speratus.</title>
        <authorList>
            <person name="Ohkuma M."/>
            <person name="Yuki M."/>
        </authorList>
    </citation>
    <scope>NUCLEOTIDE SEQUENCE [LARGE SCALE GENOMIC DNA]</scope>
    <source>
        <strain evidence="11">Rs-Y01</strain>
    </source>
</reference>
<feature type="compositionally biased region" description="Polar residues" evidence="6">
    <location>
        <begin position="1233"/>
        <end position="1246"/>
    </location>
</feature>
<dbReference type="InterPro" id="IPR013320">
    <property type="entry name" value="ConA-like_dom_sf"/>
</dbReference>
<keyword evidence="7" id="KW-0472">Membrane</keyword>
<dbReference type="RefSeq" id="WP_094783586.1">
    <property type="nucleotide sequence ID" value="NZ_BEDT01000001.1"/>
</dbReference>
<evidence type="ECO:0000313" key="11">
    <source>
        <dbReference type="Proteomes" id="UP000218689"/>
    </source>
</evidence>
<evidence type="ECO:0000256" key="7">
    <source>
        <dbReference type="SAM" id="Phobius"/>
    </source>
</evidence>
<evidence type="ECO:0000313" key="10">
    <source>
        <dbReference type="EMBL" id="GAX46493.1"/>
    </source>
</evidence>
<dbReference type="InterPro" id="IPR041558">
    <property type="entry name" value="MucBP_2"/>
</dbReference>
<name>A0A224X9X7_9LACT</name>
<keyword evidence="7" id="KW-1133">Transmembrane helix</keyword>
<evidence type="ECO:0000256" key="1">
    <source>
        <dbReference type="ARBA" id="ARBA00022512"/>
    </source>
</evidence>
<dbReference type="InterPro" id="IPR056573">
    <property type="entry name" value="Lectin_L-type_dom"/>
</dbReference>
<gene>
    <name evidence="10" type="ORF">RsY01_72</name>
</gene>
<evidence type="ECO:0000256" key="5">
    <source>
        <dbReference type="ARBA" id="ARBA00023088"/>
    </source>
</evidence>
<evidence type="ECO:0000256" key="8">
    <source>
        <dbReference type="SAM" id="SignalP"/>
    </source>
</evidence>
<feature type="domain" description="Gram-positive cocci surface proteins LPxTG" evidence="9">
    <location>
        <begin position="1253"/>
        <end position="1286"/>
    </location>
</feature>
<evidence type="ECO:0000256" key="3">
    <source>
        <dbReference type="ARBA" id="ARBA00022729"/>
    </source>
</evidence>
<dbReference type="SUPFAM" id="SSF49899">
    <property type="entry name" value="Concanavalin A-like lectins/glucanases"/>
    <property type="match status" value="1"/>
</dbReference>
<dbReference type="Pfam" id="PF17965">
    <property type="entry name" value="MucBP_2"/>
    <property type="match status" value="5"/>
</dbReference>
<organism evidence="10 11">
    <name type="scientific">Pseudolactococcus reticulitermitis</name>
    <dbReference type="NCBI Taxonomy" id="2025039"/>
    <lineage>
        <taxon>Bacteria</taxon>
        <taxon>Bacillati</taxon>
        <taxon>Bacillota</taxon>
        <taxon>Bacilli</taxon>
        <taxon>Lactobacillales</taxon>
        <taxon>Streptococcaceae</taxon>
        <taxon>Pseudolactococcus</taxon>
    </lineage>
</organism>
<keyword evidence="2" id="KW-0964">Secreted</keyword>
<dbReference type="Gene3D" id="2.60.40.4300">
    <property type="match status" value="5"/>
</dbReference>
<dbReference type="PROSITE" id="PS50847">
    <property type="entry name" value="GRAM_POS_ANCHORING"/>
    <property type="match status" value="1"/>
</dbReference>
<sequence length="1286" mass="140542">MKIKTGVAIVLSAATLGVEAHEMTTDVVADTQEEKSPTFSPSSATSRTVSVSGADFLNYFQRNGSAARYDYDLSNQVQILTPNQRHQSGNVTLKTKVDMSQDFTFTGLINLGDKSSRRGGADGVGFLFHPGDTDVVGRDGGAAGIGGVQGAFGFKLDTYYNSNSETSFNPDPDEFSRGQSYGAFVDGTSGVAQTIEESAQAIAQPSYNQFKPFKMSYNGTVKVMTITYDGQTWQQNVSNLIGDNQSMSFSISASTGDNYNLQQLQISNFQYTIAQGTVTANYIDEDGTQLKTPVTTHGDIDTIYATNQANIPGYTFKAVTGVTPAGTYQANTQTVNYIYTRNQGLLTVRYIDDTTGQVLKQNKFSGATGEKAAYATADEITTYQNSGYKLVSNQYPATGVTFTDQAQSYDVHLTHQKVTTKENNDVHQTIHYQYKNGQQAANDYSATPLAFTRTVTTDQTTGDKTYGNWTADNGATFAKVTSPSIKGFTPDHSQIDAIDKVTGETPDIEKTVVYSPNQEAATVTYIDNTRQKTLATQDLSGDFGTRDPYRTAETIKNYLAKGYGLVTDDYPKAGVIYDQDGVVKHYTVHLFHKTLVNHDSKIVNETVHYQFKNGQKAAADYTATPIHFTRPVITDQVTGAHINGSWTAVGDDNFAAVVSPSLKGVTPDRPQIDVISNVSGDTADIVKTVVYSPNQEKARVSYIDDTNHQLLATKDLSGDFGTTDDYRTAETIKQYKAEGYDLVSDQYPTTGVVYDQDGITKHYEVHLTHRSVASSDTKAVNETVHYQFENGKKAAADFTATPIPFKRTVVTDQVRSYRTYGEWTAVSGTSFEKVISPTLTGYTPDYSQIDAIDQVTGETKDIVKTVVYKPNQEAASVTYIDDTRHQSLETKHLVGKFSATDAYRTADTIKAYQAKGYDLVSDQYPATGVVYDQDGVVKHYDVHLTHQMVAKKGAKVVNETVHYQYKNGDKVAEDYTATPLPFTRTETVDQVTGDKTYGDWTSVTDTSFASVASPELKGYTADQPEISAIDQITGETEDIVKTVVYQAKQESAKVAYIDDTADKTLAGQELSGAFGTTDSYQTADTIKQFKAQGYDLVSDAYPETGVVYDEDGIVKHYEVHLAHKNKAKTEYKNVNETIHYQFKNGGKAAKDATAMPLRFMRTVTTDQVTGVKTYGDWTAVNATSFKKVTSPELKGYTADQAEIAAIDKITGETKDIVKTVVYTAVEKPKAKPITSQPSQPAQTPAVSTVKKELPDTGAKSGVAEAILGAIVFISTFGMMILRKKRQ</sequence>
<dbReference type="InterPro" id="IPR041495">
    <property type="entry name" value="Mub_B2"/>
</dbReference>
<evidence type="ECO:0000259" key="9">
    <source>
        <dbReference type="PROSITE" id="PS50847"/>
    </source>
</evidence>
<keyword evidence="4" id="KW-0677">Repeat</keyword>
<keyword evidence="3 8" id="KW-0732">Signal</keyword>
<dbReference type="Gene3D" id="3.10.20.470">
    <property type="match status" value="5"/>
</dbReference>
<evidence type="ECO:0000256" key="2">
    <source>
        <dbReference type="ARBA" id="ARBA00022525"/>
    </source>
</evidence>
<dbReference type="InterPro" id="IPR009459">
    <property type="entry name" value="MucBP_dom"/>
</dbReference>
<dbReference type="Gene3D" id="2.60.120.200">
    <property type="match status" value="1"/>
</dbReference>
<keyword evidence="11" id="KW-1185">Reference proteome</keyword>
<proteinExistence type="predicted"/>
<protein>
    <recommendedName>
        <fullName evidence="9">Gram-positive cocci surface proteins LPxTG domain-containing protein</fullName>
    </recommendedName>
</protein>
<comment type="caution">
    <text evidence="10">The sequence shown here is derived from an EMBL/GenBank/DDBJ whole genome shotgun (WGS) entry which is preliminary data.</text>
</comment>
<dbReference type="Pfam" id="PF00746">
    <property type="entry name" value="Gram_pos_anchor"/>
    <property type="match status" value="1"/>
</dbReference>
<dbReference type="Proteomes" id="UP000218689">
    <property type="component" value="Unassembled WGS sequence"/>
</dbReference>
<dbReference type="EMBL" id="BEDT01000001">
    <property type="protein sequence ID" value="GAX46493.1"/>
    <property type="molecule type" value="Genomic_DNA"/>
</dbReference>
<keyword evidence="1" id="KW-0134">Cell wall</keyword>
<dbReference type="Gene3D" id="3.10.20.320">
    <property type="entry name" value="Putative peptidoglycan bound protein (lpxtg motif)"/>
    <property type="match status" value="1"/>
</dbReference>
<keyword evidence="5" id="KW-0572">Peptidoglycan-anchor</keyword>
<feature type="transmembrane region" description="Helical" evidence="7">
    <location>
        <begin position="1261"/>
        <end position="1281"/>
    </location>
</feature>
<feature type="region of interest" description="Disordered" evidence="6">
    <location>
        <begin position="1229"/>
        <end position="1250"/>
    </location>
</feature>
<feature type="chain" id="PRO_5039320772" description="Gram-positive cocci surface proteins LPxTG domain-containing protein" evidence="8">
    <location>
        <begin position="21"/>
        <end position="1286"/>
    </location>
</feature>
<keyword evidence="7" id="KW-0812">Transmembrane</keyword>
<dbReference type="Pfam" id="PF17966">
    <property type="entry name" value="Muc_B2"/>
    <property type="match status" value="5"/>
</dbReference>
<dbReference type="Pfam" id="PF18483">
    <property type="entry name" value="Lectin_L-type_dom"/>
    <property type="match status" value="1"/>
</dbReference>
<dbReference type="CDD" id="cd01951">
    <property type="entry name" value="lectin_L-type"/>
    <property type="match status" value="1"/>
</dbReference>
<dbReference type="OrthoDB" id="2206015at2"/>
<dbReference type="Pfam" id="PF06458">
    <property type="entry name" value="MucBP"/>
    <property type="match status" value="1"/>
</dbReference>
<dbReference type="InterPro" id="IPR019931">
    <property type="entry name" value="LPXTG_anchor"/>
</dbReference>